<organism evidence="2 3">
    <name type="scientific">Grifola frondosa</name>
    <name type="common">Maitake</name>
    <name type="synonym">Polyporus frondosus</name>
    <dbReference type="NCBI Taxonomy" id="5627"/>
    <lineage>
        <taxon>Eukaryota</taxon>
        <taxon>Fungi</taxon>
        <taxon>Dikarya</taxon>
        <taxon>Basidiomycota</taxon>
        <taxon>Agaricomycotina</taxon>
        <taxon>Agaricomycetes</taxon>
        <taxon>Polyporales</taxon>
        <taxon>Grifolaceae</taxon>
        <taxon>Grifola</taxon>
    </lineage>
</organism>
<dbReference type="OrthoDB" id="2804751at2759"/>
<feature type="compositionally biased region" description="Polar residues" evidence="1">
    <location>
        <begin position="1439"/>
        <end position="1460"/>
    </location>
</feature>
<evidence type="ECO:0000313" key="2">
    <source>
        <dbReference type="EMBL" id="OBZ72202.1"/>
    </source>
</evidence>
<feature type="region of interest" description="Disordered" evidence="1">
    <location>
        <begin position="1544"/>
        <end position="1577"/>
    </location>
</feature>
<dbReference type="Proteomes" id="UP000092993">
    <property type="component" value="Unassembled WGS sequence"/>
</dbReference>
<evidence type="ECO:0008006" key="4">
    <source>
        <dbReference type="Google" id="ProtNLM"/>
    </source>
</evidence>
<dbReference type="OMA" id="RARMSYG"/>
<accession>A0A1C7M5X0</accession>
<proteinExistence type="predicted"/>
<evidence type="ECO:0000313" key="3">
    <source>
        <dbReference type="Proteomes" id="UP000092993"/>
    </source>
</evidence>
<dbReference type="STRING" id="5627.A0A1C7M5X0"/>
<gene>
    <name evidence="2" type="ORF">A0H81_07791</name>
</gene>
<keyword evidence="3" id="KW-1185">Reference proteome</keyword>
<sequence>MSLVLEGQEQATPVLQDTTNARHVSEVVLSQQDTGDVLNNESIVDKHTHIEEVTAEAEEFIADAIHSVKDAFRLKTHALAAKYKHDEDLNGHVEDAVSPELEHALSNGMGKITHEPASVALNLDAMDASSLPITHDAAGDIAEFAVSPARPEAVLLDVEAPTAVEVLPEVATELQGNSDASATEAVVAPEATITVDEVHSSMTEPVVEEPHRSIEFLPTTTEDHHPEPCIVTLTTEEALPVDKASILIEGVTAEPPTAPEVQLAVEDISVPQVEETLSETTRQAPVVEEPLAVVSEKAPPHDVEDTSMIVDVTPVVGETFAVVEEEKPVIPEASSVEKVVPSDEISAIEKQVETSVEAPVAEEQCTAAPEASIDAAEISASVPVIEDVTLVTDERAVEEHVPAPAVEAVSSTSVEVSTLEEVAAVVEVEESDAATLETLVVPETTTSVEEVKAVVLEDETFTAAKAPVERASVEDVPVIPETTFSAEEVEAIVPGGETSISEKNPFEESSITSEDTHNVIPAVEEAIAISPESSVVPKTPIDDEESPVFSEVAQAVVHSDEEALVARGETAVAAKTATEEASFVSEEIHSAEPSIVQTEELIVRGDTSAVAKTEDVKELHDVTAFVEEELKEMEALIIRGDTSVSVKTENVNVTSEELPEVVPDMEKLVAPDVEEELIVRPESSVTAKDTIEEASGITTGPVPVVEAVVPEGEASVAAQVGVEQTSEEPDKAISAIEDALVVRAESSVIVKPDADEVEEVPAVVPPLEETFVGGESAKTEVVSITVEEPHTTIEEPPVVTEEVHSTVEEKLPASTEEVPAFAETAPVVEEAAVAIGATTVVAAAIASTAVEELPVKEGSEAPAPEDRPAAVEETSAIEIVIEDVPAPPTNETAVITEESHSEVDVIAGSEQVVATLETTPAAVEEVHAVEATPAVVPEAPVTVGEMSAPVVVEDSSEVVEASIPVEPIQSKSIQAEAIVQAETASLQPDAAISEKPTMRYLLSTQTLRSSKRPPPSFQRQQLQSIVVETITQDAGVSDDAIVVSDESVVVDRTSVPDAQVETQEEVLGETALETDTAAKTTELTNVLTTESEVTGAPSTQETSASIHDSNITKIVEVDDTAAVYTTAPVEEILEHAPLVVATESISEQVADEHVQDAQATVGLTEVANEQTTAIPTEVHASEVVSEISHEGLATHEIGAESKTDAVVASTVVPVPLEESANPPEVEVAVEKSETLVESEAPEVTPAAIASEIVVTDQSIAIPSDEHVEVPALSFDSSPVIEDVAPVTPDVEQVAVSNVVEVVDSAPVSLVPAKETDDQAVAVIESNEVHPATTEFTAVEEVVAEAVTETSPVEQQAEVVSEEREVAVEKQPSILVEEAVPSIEAEVVETTPERPERPWTPSYSVTRQGPGTPEPEVVEEHVEVIEITESHTEPVPEVATPSSAPQESTTEQINGATSNGTDLHAFPSTEEAGDDHTVSAKPSLARLAPVNEDAQIEVDITSTHVDDASLLSPRTRHESTASSRFFPGGWFSSTHKLHHEGRTSLDHATGEFTRSPVEPSSALEAPANTPVDNTDEGKKKWCVVM</sequence>
<evidence type="ECO:0000256" key="1">
    <source>
        <dbReference type="SAM" id="MobiDB-lite"/>
    </source>
</evidence>
<dbReference type="EMBL" id="LUGG01000009">
    <property type="protein sequence ID" value="OBZ72202.1"/>
    <property type="molecule type" value="Genomic_DNA"/>
</dbReference>
<comment type="caution">
    <text evidence="2">The sequence shown here is derived from an EMBL/GenBank/DDBJ whole genome shotgun (WGS) entry which is preliminary data.</text>
</comment>
<protein>
    <recommendedName>
        <fullName evidence="4">Zonadhesin</fullName>
    </recommendedName>
</protein>
<feature type="region of interest" description="Disordered" evidence="1">
    <location>
        <begin position="1385"/>
        <end position="1414"/>
    </location>
</feature>
<feature type="region of interest" description="Disordered" evidence="1">
    <location>
        <begin position="1427"/>
        <end position="1477"/>
    </location>
</feature>
<reference evidence="2 3" key="1">
    <citation type="submission" date="2016-03" db="EMBL/GenBank/DDBJ databases">
        <title>Whole genome sequencing of Grifola frondosa 9006-11.</title>
        <authorList>
            <person name="Min B."/>
            <person name="Park H."/>
            <person name="Kim J.-G."/>
            <person name="Cho H."/>
            <person name="Oh Y.-L."/>
            <person name="Kong W.-S."/>
            <person name="Choi I.-G."/>
        </authorList>
    </citation>
    <scope>NUCLEOTIDE SEQUENCE [LARGE SCALE GENOMIC DNA]</scope>
    <source>
        <strain evidence="2 3">9006-11</strain>
    </source>
</reference>
<name>A0A1C7M5X0_GRIFR</name>